<evidence type="ECO:0000313" key="8">
    <source>
        <dbReference type="Proteomes" id="UP001595699"/>
    </source>
</evidence>
<proteinExistence type="predicted"/>
<gene>
    <name evidence="7" type="ORF">ACFOUW_17460</name>
</gene>
<keyword evidence="3 5" id="KW-0238">DNA-binding</keyword>
<keyword evidence="1" id="KW-0678">Repressor</keyword>
<organism evidence="7 8">
    <name type="scientific">Tenggerimyces flavus</name>
    <dbReference type="NCBI Taxonomy" id="1708749"/>
    <lineage>
        <taxon>Bacteria</taxon>
        <taxon>Bacillati</taxon>
        <taxon>Actinomycetota</taxon>
        <taxon>Actinomycetes</taxon>
        <taxon>Propionibacteriales</taxon>
        <taxon>Nocardioidaceae</taxon>
        <taxon>Tenggerimyces</taxon>
    </lineage>
</organism>
<protein>
    <submittedName>
        <fullName evidence="7">TetR family transcriptional regulator C-terminal domain-containing protein</fullName>
    </submittedName>
</protein>
<keyword evidence="8" id="KW-1185">Reference proteome</keyword>
<sequence length="190" mass="21397">MPREVDHATRRDMIHAAVLSMAAENGFKEVTVRAVAARIGTSTSTVTYYTNGRDELIGQAVRGEIERQRAHLITLLANKDRRAALRAVVEWAVIGTTTEEYRVWLAIILGARTEPTVNYWLQAFNTWWDDQLVRLVRAMRPRPNARPSTVIDTVNVLINGLVLADLDNPTSWTKARRLKVVDTILIPLGL</sequence>
<dbReference type="PROSITE" id="PS50977">
    <property type="entry name" value="HTH_TETR_2"/>
    <property type="match status" value="1"/>
</dbReference>
<accession>A0ABV7YBD6</accession>
<dbReference type="SUPFAM" id="SSF46689">
    <property type="entry name" value="Homeodomain-like"/>
    <property type="match status" value="1"/>
</dbReference>
<dbReference type="SUPFAM" id="SSF48498">
    <property type="entry name" value="Tetracyclin repressor-like, C-terminal domain"/>
    <property type="match status" value="1"/>
</dbReference>
<keyword evidence="4" id="KW-0804">Transcription</keyword>
<dbReference type="PANTHER" id="PTHR30055">
    <property type="entry name" value="HTH-TYPE TRANSCRIPTIONAL REGULATOR RUTR"/>
    <property type="match status" value="1"/>
</dbReference>
<evidence type="ECO:0000259" key="6">
    <source>
        <dbReference type="PROSITE" id="PS50977"/>
    </source>
</evidence>
<dbReference type="Gene3D" id="1.10.357.10">
    <property type="entry name" value="Tetracycline Repressor, domain 2"/>
    <property type="match status" value="1"/>
</dbReference>
<evidence type="ECO:0000256" key="5">
    <source>
        <dbReference type="PROSITE-ProRule" id="PRU00335"/>
    </source>
</evidence>
<evidence type="ECO:0000313" key="7">
    <source>
        <dbReference type="EMBL" id="MFC3762635.1"/>
    </source>
</evidence>
<dbReference type="Pfam" id="PF13977">
    <property type="entry name" value="TetR_C_6"/>
    <property type="match status" value="1"/>
</dbReference>
<keyword evidence="2" id="KW-0805">Transcription regulation</keyword>
<dbReference type="PANTHER" id="PTHR30055:SF234">
    <property type="entry name" value="HTH-TYPE TRANSCRIPTIONAL REGULATOR BETI"/>
    <property type="match status" value="1"/>
</dbReference>
<feature type="DNA-binding region" description="H-T-H motif" evidence="5">
    <location>
        <begin position="31"/>
        <end position="50"/>
    </location>
</feature>
<evidence type="ECO:0000256" key="4">
    <source>
        <dbReference type="ARBA" id="ARBA00023163"/>
    </source>
</evidence>
<dbReference type="InterPro" id="IPR039538">
    <property type="entry name" value="BetI_C"/>
</dbReference>
<dbReference type="Pfam" id="PF00440">
    <property type="entry name" value="TetR_N"/>
    <property type="match status" value="1"/>
</dbReference>
<dbReference type="Proteomes" id="UP001595699">
    <property type="component" value="Unassembled WGS sequence"/>
</dbReference>
<reference evidence="8" key="1">
    <citation type="journal article" date="2019" name="Int. J. Syst. Evol. Microbiol.">
        <title>The Global Catalogue of Microorganisms (GCM) 10K type strain sequencing project: providing services to taxonomists for standard genome sequencing and annotation.</title>
        <authorList>
            <consortium name="The Broad Institute Genomics Platform"/>
            <consortium name="The Broad Institute Genome Sequencing Center for Infectious Disease"/>
            <person name="Wu L."/>
            <person name="Ma J."/>
        </authorList>
    </citation>
    <scope>NUCLEOTIDE SEQUENCE [LARGE SCALE GENOMIC DNA]</scope>
    <source>
        <strain evidence="8">CGMCC 4.7241</strain>
    </source>
</reference>
<dbReference type="InterPro" id="IPR050109">
    <property type="entry name" value="HTH-type_TetR-like_transc_reg"/>
</dbReference>
<feature type="domain" description="HTH tetR-type" evidence="6">
    <location>
        <begin position="8"/>
        <end position="68"/>
    </location>
</feature>
<evidence type="ECO:0000256" key="1">
    <source>
        <dbReference type="ARBA" id="ARBA00022491"/>
    </source>
</evidence>
<dbReference type="InterPro" id="IPR001647">
    <property type="entry name" value="HTH_TetR"/>
</dbReference>
<comment type="caution">
    <text evidence="7">The sequence shown here is derived from an EMBL/GenBank/DDBJ whole genome shotgun (WGS) entry which is preliminary data.</text>
</comment>
<evidence type="ECO:0000256" key="2">
    <source>
        <dbReference type="ARBA" id="ARBA00023015"/>
    </source>
</evidence>
<dbReference type="RefSeq" id="WP_205118912.1">
    <property type="nucleotide sequence ID" value="NZ_JAFBCM010000001.1"/>
</dbReference>
<dbReference type="InterPro" id="IPR036271">
    <property type="entry name" value="Tet_transcr_reg_TetR-rel_C_sf"/>
</dbReference>
<evidence type="ECO:0000256" key="3">
    <source>
        <dbReference type="ARBA" id="ARBA00023125"/>
    </source>
</evidence>
<dbReference type="InterPro" id="IPR009057">
    <property type="entry name" value="Homeodomain-like_sf"/>
</dbReference>
<dbReference type="EMBL" id="JBHRZH010000015">
    <property type="protein sequence ID" value="MFC3762635.1"/>
    <property type="molecule type" value="Genomic_DNA"/>
</dbReference>
<name>A0ABV7YBD6_9ACTN</name>